<evidence type="ECO:0000256" key="14">
    <source>
        <dbReference type="PIRSR" id="PIRSR600823-1"/>
    </source>
</evidence>
<dbReference type="FunFam" id="1.10.520.10:FF:000001">
    <property type="entry name" value="Peroxidase"/>
    <property type="match status" value="1"/>
</dbReference>
<dbReference type="InterPro" id="IPR010255">
    <property type="entry name" value="Haem_peroxidase_sf"/>
</dbReference>
<feature type="chain" id="PRO_5044529793" description="Peroxidase" evidence="19">
    <location>
        <begin position="23"/>
        <end position="354"/>
    </location>
</feature>
<dbReference type="PROSITE" id="PS00435">
    <property type="entry name" value="PEROXIDASE_1"/>
    <property type="match status" value="1"/>
</dbReference>
<dbReference type="EC" id="1.11.1.7" evidence="19"/>
<evidence type="ECO:0000256" key="8">
    <source>
        <dbReference type="ARBA" id="ARBA00022837"/>
    </source>
</evidence>
<feature type="binding site" evidence="16">
    <location>
        <position position="102"/>
    </location>
    <ligand>
        <name>Ca(2+)</name>
        <dbReference type="ChEBI" id="CHEBI:29108"/>
        <label>1</label>
    </ligand>
</feature>
<evidence type="ECO:0000256" key="2">
    <source>
        <dbReference type="ARBA" id="ARBA00004613"/>
    </source>
</evidence>
<evidence type="ECO:0000256" key="5">
    <source>
        <dbReference type="ARBA" id="ARBA00022559"/>
    </source>
</evidence>
<keyword evidence="5 19" id="KW-0575">Peroxidase</keyword>
<keyword evidence="13 19" id="KW-0376">Hydrogen peroxide</keyword>
<feature type="binding site" evidence="16">
    <location>
        <position position="98"/>
    </location>
    <ligand>
        <name>Ca(2+)</name>
        <dbReference type="ChEBI" id="CHEBI:29108"/>
        <label>1</label>
    </ligand>
</feature>
<organism evidence="21 22">
    <name type="scientific">Urochloa decumbens</name>
    <dbReference type="NCBI Taxonomy" id="240449"/>
    <lineage>
        <taxon>Eukaryota</taxon>
        <taxon>Viridiplantae</taxon>
        <taxon>Streptophyta</taxon>
        <taxon>Embryophyta</taxon>
        <taxon>Tracheophyta</taxon>
        <taxon>Spermatophyta</taxon>
        <taxon>Magnoliopsida</taxon>
        <taxon>Liliopsida</taxon>
        <taxon>Poales</taxon>
        <taxon>Poaceae</taxon>
        <taxon>PACMAD clade</taxon>
        <taxon>Panicoideae</taxon>
        <taxon>Panicodae</taxon>
        <taxon>Paniceae</taxon>
        <taxon>Melinidinae</taxon>
        <taxon>Urochloa</taxon>
    </lineage>
</organism>
<dbReference type="Pfam" id="PF00141">
    <property type="entry name" value="peroxidase"/>
    <property type="match status" value="1"/>
</dbReference>
<evidence type="ECO:0000256" key="13">
    <source>
        <dbReference type="ARBA" id="ARBA00023324"/>
    </source>
</evidence>
<keyword evidence="8 16" id="KW-0106">Calcium</keyword>
<evidence type="ECO:0000313" key="22">
    <source>
        <dbReference type="Proteomes" id="UP001497457"/>
    </source>
</evidence>
<evidence type="ECO:0000256" key="12">
    <source>
        <dbReference type="ARBA" id="ARBA00023180"/>
    </source>
</evidence>
<feature type="binding site" evidence="15">
    <location>
        <position position="194"/>
    </location>
    <ligand>
        <name>substrate</name>
    </ligand>
</feature>
<feature type="active site" description="Proton acceptor" evidence="14">
    <location>
        <position position="94"/>
    </location>
</feature>
<keyword evidence="12" id="KW-0325">Glycoprotein</keyword>
<dbReference type="GO" id="GO:0020037">
    <property type="term" value="F:heme binding"/>
    <property type="evidence" value="ECO:0007669"/>
    <property type="project" value="UniProtKB-UniRule"/>
</dbReference>
<dbReference type="InterPro" id="IPR000823">
    <property type="entry name" value="Peroxidase_pln"/>
</dbReference>
<accession>A0ABC9FYI3</accession>
<dbReference type="InterPro" id="IPR019793">
    <property type="entry name" value="Peroxidases_heam-ligand_BS"/>
</dbReference>
<evidence type="ECO:0000256" key="7">
    <source>
        <dbReference type="ARBA" id="ARBA00022723"/>
    </source>
</evidence>
<feature type="disulfide bond" evidence="18">
    <location>
        <begin position="96"/>
        <end position="101"/>
    </location>
</feature>
<evidence type="ECO:0000256" key="3">
    <source>
        <dbReference type="ARBA" id="ARBA00006873"/>
    </source>
</evidence>
<feature type="binding site" evidence="16">
    <location>
        <position position="100"/>
    </location>
    <ligand>
        <name>Ca(2+)</name>
        <dbReference type="ChEBI" id="CHEBI:29108"/>
        <label>1</label>
    </ligand>
</feature>
<evidence type="ECO:0000256" key="17">
    <source>
        <dbReference type="PIRSR" id="PIRSR600823-4"/>
    </source>
</evidence>
<dbReference type="PANTHER" id="PTHR31235">
    <property type="entry name" value="PEROXIDASE 25-RELATED"/>
    <property type="match status" value="1"/>
</dbReference>
<dbReference type="SUPFAM" id="SSF48113">
    <property type="entry name" value="Heme-dependent peroxidases"/>
    <property type="match status" value="1"/>
</dbReference>
<dbReference type="Gene3D" id="1.10.420.10">
    <property type="entry name" value="Peroxidase, domain 2"/>
    <property type="match status" value="1"/>
</dbReference>
<evidence type="ECO:0000256" key="11">
    <source>
        <dbReference type="ARBA" id="ARBA00023157"/>
    </source>
</evidence>
<evidence type="ECO:0000256" key="4">
    <source>
        <dbReference type="ARBA" id="ARBA00022525"/>
    </source>
</evidence>
<feature type="binding site" evidence="16">
    <location>
        <position position="282"/>
    </location>
    <ligand>
        <name>Ca(2+)</name>
        <dbReference type="ChEBI" id="CHEBI:29108"/>
        <label>2</label>
    </ligand>
</feature>
<feature type="binding site" evidence="16">
    <location>
        <position position="277"/>
    </location>
    <ligand>
        <name>Ca(2+)</name>
        <dbReference type="ChEBI" id="CHEBI:29108"/>
        <label>2</label>
    </ligand>
</feature>
<feature type="disulfide bond" evidence="18">
    <location>
        <begin position="63"/>
        <end position="144"/>
    </location>
</feature>
<reference evidence="21" key="1">
    <citation type="submission" date="2024-10" db="EMBL/GenBank/DDBJ databases">
        <authorList>
            <person name="Ryan C."/>
        </authorList>
    </citation>
    <scope>NUCLEOTIDE SEQUENCE [LARGE SCALE GENOMIC DNA]</scope>
</reference>
<feature type="binding site" evidence="16">
    <location>
        <position position="274"/>
    </location>
    <ligand>
        <name>Ca(2+)</name>
        <dbReference type="ChEBI" id="CHEBI:29108"/>
        <label>2</label>
    </ligand>
</feature>
<dbReference type="InterPro" id="IPR002016">
    <property type="entry name" value="Haem_peroxidase"/>
</dbReference>
<evidence type="ECO:0000256" key="6">
    <source>
        <dbReference type="ARBA" id="ARBA00022617"/>
    </source>
</evidence>
<evidence type="ECO:0000256" key="9">
    <source>
        <dbReference type="ARBA" id="ARBA00023002"/>
    </source>
</evidence>
<feature type="binding site" evidence="16">
    <location>
        <position position="95"/>
    </location>
    <ligand>
        <name>Ca(2+)</name>
        <dbReference type="ChEBI" id="CHEBI:29108"/>
        <label>1</label>
    </ligand>
</feature>
<comment type="similarity">
    <text evidence="19">Belongs to the peroxidase family. Classical plant (class III) peroxidase subfamily.</text>
</comment>
<keyword evidence="9 19" id="KW-0560">Oxidoreductase</keyword>
<feature type="binding site" evidence="16">
    <location>
        <position position="225"/>
    </location>
    <ligand>
        <name>Ca(2+)</name>
        <dbReference type="ChEBI" id="CHEBI:29108"/>
        <label>2</label>
    </ligand>
</feature>
<keyword evidence="4 19" id="KW-0964">Secreted</keyword>
<feature type="binding site" evidence="16">
    <location>
        <position position="117"/>
    </location>
    <ligand>
        <name>Ca(2+)</name>
        <dbReference type="ChEBI" id="CHEBI:29108"/>
        <label>1</label>
    </ligand>
</feature>
<keyword evidence="22" id="KW-1185">Reference proteome</keyword>
<dbReference type="GO" id="GO:0042744">
    <property type="term" value="P:hydrogen peroxide catabolic process"/>
    <property type="evidence" value="ECO:0007669"/>
    <property type="project" value="UniProtKB-KW"/>
</dbReference>
<feature type="domain" description="Plant heme peroxidase family profile" evidence="20">
    <location>
        <begin position="53"/>
        <end position="354"/>
    </location>
</feature>
<comment type="cofactor">
    <cofactor evidence="16 19">
        <name>Ca(2+)</name>
        <dbReference type="ChEBI" id="CHEBI:29108"/>
    </cofactor>
    <text evidence="16 19">Binds 2 calcium ions per subunit.</text>
</comment>
<dbReference type="Gene3D" id="1.10.520.10">
    <property type="match status" value="1"/>
</dbReference>
<dbReference type="CDD" id="cd00693">
    <property type="entry name" value="secretory_peroxidase"/>
    <property type="match status" value="1"/>
</dbReference>
<feature type="disulfide bond" evidence="18">
    <location>
        <begin position="231"/>
        <end position="259"/>
    </location>
</feature>
<dbReference type="InterPro" id="IPR033905">
    <property type="entry name" value="Secretory_peroxidase"/>
</dbReference>
<evidence type="ECO:0000256" key="10">
    <source>
        <dbReference type="ARBA" id="ARBA00023004"/>
    </source>
</evidence>
<keyword evidence="10 16" id="KW-0408">Iron</keyword>
<dbReference type="PROSITE" id="PS00436">
    <property type="entry name" value="PEROXIDASE_2"/>
    <property type="match status" value="1"/>
</dbReference>
<evidence type="ECO:0000256" key="18">
    <source>
        <dbReference type="PIRSR" id="PIRSR600823-5"/>
    </source>
</evidence>
<dbReference type="InterPro" id="IPR019794">
    <property type="entry name" value="Peroxidases_AS"/>
</dbReference>
<keyword evidence="6 19" id="KW-0349">Heme</keyword>
<evidence type="ECO:0000256" key="19">
    <source>
        <dbReference type="RuleBase" id="RU362060"/>
    </source>
</evidence>
<sequence>MARLAALTFLALLCSVTTCCHAAGYGYGYPSPGTGSGGGYPSPTPTPSPSGAGLAVGFYDHACPNAEAIVRGVVKNAVQQNPGVGAGLIRMLFHDCFVQGCDASVLLDPTAANAQPEKLSPPNNPSLRGFEVIDAAKAALEVACPSTVSCADIVAFAGRDASAVLSGGRVNFAMPAGRRDGLVSNANDALNFLPPPSFNLSELTASFAAKGLDVGDLVVLSGAHTVGRSHCSSFTRDGRLNASTSDMNPALAASLRQQCPASPTAANDPTVVQDVVTPVRLDNQYYKNVLNRNVIFTSDAALLKSGQTAAAVLLNAFVPGVWEQKFAAAMVKMASIEVKTGANGEVRTNCRAVN</sequence>
<dbReference type="PRINTS" id="PR00461">
    <property type="entry name" value="PLPEROXIDASE"/>
</dbReference>
<feature type="site" description="Transition state stabilizer" evidence="17">
    <location>
        <position position="90"/>
    </location>
</feature>
<dbReference type="EMBL" id="OZ075117">
    <property type="protein sequence ID" value="CAL5084319.1"/>
    <property type="molecule type" value="Genomic_DNA"/>
</dbReference>
<dbReference type="GO" id="GO:0140825">
    <property type="term" value="F:lactoperoxidase activity"/>
    <property type="evidence" value="ECO:0007669"/>
    <property type="project" value="UniProtKB-EC"/>
</dbReference>
<evidence type="ECO:0000256" key="15">
    <source>
        <dbReference type="PIRSR" id="PIRSR600823-2"/>
    </source>
</evidence>
<name>A0ABC9FYI3_9POAL</name>
<evidence type="ECO:0000259" key="20">
    <source>
        <dbReference type="PROSITE" id="PS50873"/>
    </source>
</evidence>
<evidence type="ECO:0000256" key="1">
    <source>
        <dbReference type="ARBA" id="ARBA00000189"/>
    </source>
</evidence>
<evidence type="ECO:0000256" key="16">
    <source>
        <dbReference type="PIRSR" id="PIRSR600823-3"/>
    </source>
</evidence>
<proteinExistence type="inferred from homology"/>
<feature type="binding site" evidence="16">
    <location>
        <position position="104"/>
    </location>
    <ligand>
        <name>Ca(2+)</name>
        <dbReference type="ChEBI" id="CHEBI:29108"/>
        <label>1</label>
    </ligand>
</feature>
<keyword evidence="7 16" id="KW-0479">Metal-binding</keyword>
<dbReference type="GO" id="GO:0046872">
    <property type="term" value="F:metal ion binding"/>
    <property type="evidence" value="ECO:0007669"/>
    <property type="project" value="UniProtKB-UniRule"/>
</dbReference>
<comment type="function">
    <text evidence="19">Removal of H(2)O(2), oxidation of toxic reductants, biosynthesis and degradation of lignin, suberization, auxin catabolism, response to environmental stresses such as wounding, pathogen attack and oxidative stress.</text>
</comment>
<gene>
    <name evidence="21" type="ORF">URODEC1_LOCUS110487</name>
</gene>
<dbReference type="GO" id="GO:0006979">
    <property type="term" value="P:response to oxidative stress"/>
    <property type="evidence" value="ECO:0007669"/>
    <property type="project" value="UniProtKB-UniRule"/>
</dbReference>
<dbReference type="GO" id="GO:0005576">
    <property type="term" value="C:extracellular region"/>
    <property type="evidence" value="ECO:0007669"/>
    <property type="project" value="UniProtKB-SubCell"/>
</dbReference>
<dbReference type="AlphaFoldDB" id="A0ABC9FYI3"/>
<keyword evidence="19" id="KW-0732">Signal</keyword>
<evidence type="ECO:0000313" key="21">
    <source>
        <dbReference type="EMBL" id="CAL5084319.1"/>
    </source>
</evidence>
<comment type="subcellular location">
    <subcellularLocation>
        <location evidence="2 19">Secreted</location>
    </subcellularLocation>
</comment>
<comment type="similarity">
    <text evidence="3">Belongs to the peroxidase family. Ascorbate peroxidase subfamily.</text>
</comment>
<dbReference type="PRINTS" id="PR00458">
    <property type="entry name" value="PEROXIDASE"/>
</dbReference>
<dbReference type="FunFam" id="1.10.420.10:FF:000006">
    <property type="entry name" value="Peroxidase"/>
    <property type="match status" value="1"/>
</dbReference>
<comment type="cofactor">
    <cofactor evidence="16 19">
        <name>heme b</name>
        <dbReference type="ChEBI" id="CHEBI:60344"/>
    </cofactor>
    <text evidence="16 19">Binds 1 heme b (iron(II)-protoporphyrin IX) group per subunit.</text>
</comment>
<protein>
    <recommendedName>
        <fullName evidence="19">Peroxidase</fullName>
        <ecNumber evidence="19">1.11.1.7</ecNumber>
    </recommendedName>
</protein>
<dbReference type="Proteomes" id="UP001497457">
    <property type="component" value="Chromosome 7b"/>
</dbReference>
<feature type="disulfide bond" evidence="18">
    <location>
        <begin position="150"/>
        <end position="350"/>
    </location>
</feature>
<dbReference type="PROSITE" id="PS50873">
    <property type="entry name" value="PEROXIDASE_4"/>
    <property type="match status" value="1"/>
</dbReference>
<keyword evidence="11 18" id="KW-1015">Disulfide bond</keyword>
<feature type="binding site" description="axial binding residue" evidence="16">
    <location>
        <position position="224"/>
    </location>
    <ligand>
        <name>heme b</name>
        <dbReference type="ChEBI" id="CHEBI:60344"/>
    </ligand>
    <ligandPart>
        <name>Fe</name>
        <dbReference type="ChEBI" id="CHEBI:18248"/>
    </ligandPart>
</feature>
<comment type="catalytic activity">
    <reaction evidence="1 19">
        <text>2 a phenolic donor + H2O2 = 2 a phenolic radical donor + 2 H2O</text>
        <dbReference type="Rhea" id="RHEA:56136"/>
        <dbReference type="ChEBI" id="CHEBI:15377"/>
        <dbReference type="ChEBI" id="CHEBI:16240"/>
        <dbReference type="ChEBI" id="CHEBI:139520"/>
        <dbReference type="ChEBI" id="CHEBI:139521"/>
        <dbReference type="EC" id="1.11.1.7"/>
    </reaction>
</comment>
<feature type="signal peptide" evidence="19">
    <location>
        <begin position="1"/>
        <end position="22"/>
    </location>
</feature>